<evidence type="ECO:0000256" key="5">
    <source>
        <dbReference type="ARBA" id="ARBA00023136"/>
    </source>
</evidence>
<accession>A0A979FGQ9</accession>
<sequence>MAIVDPSLTETTLMDEVLKYGLFLGAIFQMMCIAAVVFVPSKNEKREGDSSDDDGSEHGSPHTPHRSHPSHQSHHRRKHDKKKRR</sequence>
<comment type="subcellular location">
    <subcellularLocation>
        <location evidence="1">Membrane</location>
        <topology evidence="1">Single-pass membrane protein</topology>
    </subcellularLocation>
</comment>
<keyword evidence="5 7" id="KW-0472">Membrane</keyword>
<dbReference type="GeneID" id="108666724"/>
<dbReference type="RefSeq" id="XP_047735786.1">
    <property type="nucleotide sequence ID" value="XM_047879830.1"/>
</dbReference>
<evidence type="ECO:0000313" key="8">
    <source>
        <dbReference type="Proteomes" id="UP000694843"/>
    </source>
</evidence>
<evidence type="ECO:0000256" key="4">
    <source>
        <dbReference type="ARBA" id="ARBA00022989"/>
    </source>
</evidence>
<evidence type="ECO:0000256" key="3">
    <source>
        <dbReference type="ARBA" id="ARBA00022692"/>
    </source>
</evidence>
<dbReference type="AlphaFoldDB" id="A0A979FGQ9"/>
<dbReference type="InterPro" id="IPR009621">
    <property type="entry name" value="UPF0239"/>
</dbReference>
<evidence type="ECO:0000256" key="2">
    <source>
        <dbReference type="ARBA" id="ARBA00006839"/>
    </source>
</evidence>
<evidence type="ECO:0000256" key="7">
    <source>
        <dbReference type="SAM" id="Phobius"/>
    </source>
</evidence>
<comment type="similarity">
    <text evidence="2">Belongs to the UPF0239 family.</text>
</comment>
<dbReference type="PANTHER" id="PTHR14409:SF0">
    <property type="entry name" value="PROTEIN MANBAL"/>
    <property type="match status" value="1"/>
</dbReference>
<keyword evidence="8" id="KW-1185">Reference proteome</keyword>
<reference evidence="9" key="1">
    <citation type="submission" date="2025-08" db="UniProtKB">
        <authorList>
            <consortium name="RefSeq"/>
        </authorList>
    </citation>
    <scope>IDENTIFICATION</scope>
    <source>
        <tissue evidence="9">Whole organism</tissue>
    </source>
</reference>
<feature type="compositionally biased region" description="Basic residues" evidence="6">
    <location>
        <begin position="63"/>
        <end position="85"/>
    </location>
</feature>
<evidence type="ECO:0000256" key="1">
    <source>
        <dbReference type="ARBA" id="ARBA00004167"/>
    </source>
</evidence>
<evidence type="ECO:0000256" key="6">
    <source>
        <dbReference type="SAM" id="MobiDB-lite"/>
    </source>
</evidence>
<protein>
    <submittedName>
        <fullName evidence="9">Protein MANBAL-like</fullName>
    </submittedName>
</protein>
<dbReference type="PANTHER" id="PTHR14409">
    <property type="entry name" value="MANNOSIDASE, BETA A, LYSOSOMAL-LIKE, MANBAL PROTEIN"/>
    <property type="match status" value="1"/>
</dbReference>
<feature type="transmembrane region" description="Helical" evidence="7">
    <location>
        <begin position="20"/>
        <end position="39"/>
    </location>
</feature>
<evidence type="ECO:0000313" key="9">
    <source>
        <dbReference type="RefSeq" id="XP_047735786.1"/>
    </source>
</evidence>
<dbReference type="Pfam" id="PF06783">
    <property type="entry name" value="UPF0239"/>
    <property type="match status" value="1"/>
</dbReference>
<proteinExistence type="inferred from homology"/>
<dbReference type="KEGG" id="hazt:108666724"/>
<feature type="region of interest" description="Disordered" evidence="6">
    <location>
        <begin position="43"/>
        <end position="85"/>
    </location>
</feature>
<dbReference type="GO" id="GO:0016020">
    <property type="term" value="C:membrane"/>
    <property type="evidence" value="ECO:0007669"/>
    <property type="project" value="UniProtKB-SubCell"/>
</dbReference>
<dbReference type="OrthoDB" id="10040809at2759"/>
<organism evidence="8 9">
    <name type="scientific">Hyalella azteca</name>
    <name type="common">Amphipod</name>
    <dbReference type="NCBI Taxonomy" id="294128"/>
    <lineage>
        <taxon>Eukaryota</taxon>
        <taxon>Metazoa</taxon>
        <taxon>Ecdysozoa</taxon>
        <taxon>Arthropoda</taxon>
        <taxon>Crustacea</taxon>
        <taxon>Multicrustacea</taxon>
        <taxon>Malacostraca</taxon>
        <taxon>Eumalacostraca</taxon>
        <taxon>Peracarida</taxon>
        <taxon>Amphipoda</taxon>
        <taxon>Senticaudata</taxon>
        <taxon>Talitrida</taxon>
        <taxon>Talitroidea</taxon>
        <taxon>Hyalellidae</taxon>
        <taxon>Hyalella</taxon>
    </lineage>
</organism>
<dbReference type="Proteomes" id="UP000694843">
    <property type="component" value="Unplaced"/>
</dbReference>
<keyword evidence="4 7" id="KW-1133">Transmembrane helix</keyword>
<keyword evidence="3 7" id="KW-0812">Transmembrane</keyword>
<gene>
    <name evidence="9" type="primary">LOC108666724</name>
</gene>
<dbReference type="OMA" id="PIHQPSH"/>
<name>A0A979FGQ9_HYAAZ</name>